<organism evidence="1 2">
    <name type="scientific">Trichonephila clavata</name>
    <name type="common">Joro spider</name>
    <name type="synonym">Nephila clavata</name>
    <dbReference type="NCBI Taxonomy" id="2740835"/>
    <lineage>
        <taxon>Eukaryota</taxon>
        <taxon>Metazoa</taxon>
        <taxon>Ecdysozoa</taxon>
        <taxon>Arthropoda</taxon>
        <taxon>Chelicerata</taxon>
        <taxon>Arachnida</taxon>
        <taxon>Araneae</taxon>
        <taxon>Araneomorphae</taxon>
        <taxon>Entelegynae</taxon>
        <taxon>Araneoidea</taxon>
        <taxon>Nephilidae</taxon>
        <taxon>Trichonephila</taxon>
    </lineage>
</organism>
<proteinExistence type="predicted"/>
<name>A0A8X6K9Y8_TRICU</name>
<keyword evidence="2" id="KW-1185">Reference proteome</keyword>
<sequence>MIDHLGLHGIGRLQDLFNLSWSLDRLQREWRKAIIIPIIKPGKDTSSPESFRPIAALFINSWRDLSLLIYSTICILTICFQGNIAQSIR</sequence>
<reference evidence="1" key="1">
    <citation type="submission" date="2020-07" db="EMBL/GenBank/DDBJ databases">
        <title>Multicomponent nature underlies the extraordinary mechanical properties of spider dragline silk.</title>
        <authorList>
            <person name="Kono N."/>
            <person name="Nakamura H."/>
            <person name="Mori M."/>
            <person name="Yoshida Y."/>
            <person name="Ohtoshi R."/>
            <person name="Malay A.D."/>
            <person name="Moran D.A.P."/>
            <person name="Tomita M."/>
            <person name="Numata K."/>
            <person name="Arakawa K."/>
        </authorList>
    </citation>
    <scope>NUCLEOTIDE SEQUENCE</scope>
</reference>
<accession>A0A8X6K9Y8</accession>
<gene>
    <name evidence="1" type="ORF">TNCT_502511</name>
</gene>
<dbReference type="AlphaFoldDB" id="A0A8X6K9Y8"/>
<dbReference type="Proteomes" id="UP000887116">
    <property type="component" value="Unassembled WGS sequence"/>
</dbReference>
<comment type="caution">
    <text evidence="1">The sequence shown here is derived from an EMBL/GenBank/DDBJ whole genome shotgun (WGS) entry which is preliminary data.</text>
</comment>
<dbReference type="EMBL" id="BMAO01000257">
    <property type="protein sequence ID" value="GFQ65553.1"/>
    <property type="molecule type" value="Genomic_DNA"/>
</dbReference>
<evidence type="ECO:0000313" key="2">
    <source>
        <dbReference type="Proteomes" id="UP000887116"/>
    </source>
</evidence>
<evidence type="ECO:0000313" key="1">
    <source>
        <dbReference type="EMBL" id="GFQ65553.1"/>
    </source>
</evidence>
<protein>
    <submittedName>
        <fullName evidence="1">Uncharacterized protein</fullName>
    </submittedName>
</protein>